<reference evidence="1 2" key="1">
    <citation type="journal article" date="2011" name="PLoS Pathog.">
        <title>Dynamic evolution of pathogenicity revealed by sequencing and comparative genomics of 19 Pseudomonas syringae isolates.</title>
        <authorList>
            <person name="Baltrus D.A."/>
            <person name="Nishimura M.T."/>
            <person name="Romanchuk A."/>
            <person name="Chang J.H."/>
            <person name="Mukhtar M.S."/>
            <person name="Cherkis K."/>
            <person name="Roach J."/>
            <person name="Grant S.R."/>
            <person name="Jones C.D."/>
            <person name="Dangl J.L."/>
        </authorList>
    </citation>
    <scope>NUCLEOTIDE SEQUENCE [LARGE SCALE GENOMIC DNA]</scope>
    <source>
        <strain evidence="1 2">1704B</strain>
    </source>
</reference>
<dbReference type="AlphaFoldDB" id="F3GRN0"/>
<evidence type="ECO:0000313" key="2">
    <source>
        <dbReference type="Proteomes" id="UP000004986"/>
    </source>
</evidence>
<comment type="caution">
    <text evidence="1">The sequence shown here is derived from an EMBL/GenBank/DDBJ whole genome shotgun (WGS) entry which is preliminary data.</text>
</comment>
<gene>
    <name evidence="1" type="ORF">PSYPI_48003</name>
</gene>
<name>F3GRN0_PSESJ</name>
<dbReference type="HOGENOM" id="CLU_3337363_0_0_6"/>
<proteinExistence type="predicted"/>
<protein>
    <submittedName>
        <fullName evidence="1">Cytochrome c-type biogenesis protein CcmF</fullName>
    </submittedName>
</protein>
<dbReference type="EMBL" id="AEAI01004649">
    <property type="protein sequence ID" value="EGH49733.1"/>
    <property type="molecule type" value="Genomic_DNA"/>
</dbReference>
<feature type="non-terminal residue" evidence="1">
    <location>
        <position position="38"/>
    </location>
</feature>
<sequence length="38" mass="4162">MLATLMLAAWVLLAGVRDLLDKTRYKGLLSGARSLTRS</sequence>
<keyword evidence="2" id="KW-1185">Reference proteome</keyword>
<accession>F3GRN0</accession>
<evidence type="ECO:0000313" key="1">
    <source>
        <dbReference type="EMBL" id="EGH49733.1"/>
    </source>
</evidence>
<dbReference type="Proteomes" id="UP000004986">
    <property type="component" value="Unassembled WGS sequence"/>
</dbReference>
<organism evidence="1 2">
    <name type="scientific">Pseudomonas syringae pv. pisi str. 1704B</name>
    <dbReference type="NCBI Taxonomy" id="629263"/>
    <lineage>
        <taxon>Bacteria</taxon>
        <taxon>Pseudomonadati</taxon>
        <taxon>Pseudomonadota</taxon>
        <taxon>Gammaproteobacteria</taxon>
        <taxon>Pseudomonadales</taxon>
        <taxon>Pseudomonadaceae</taxon>
        <taxon>Pseudomonas</taxon>
        <taxon>Pseudomonas syringae</taxon>
    </lineage>
</organism>